<sequence>MVPRCVMWTRVGERATCIVSLSATAIPSSNGWRPQVSRMPGYLHKTPARRKTYALPYVPSPLSRSASTDVAMEPTPPKRLPQSTAPSSHSFPRFPDTGDRPYKCQHCGDQFARSDLLSRHVNKCHPNEKPLVTSAPSRRKGSASASRATTSKQACDQCVQSSLPCDGANPCAKCVHRKTRCTYVKFHRQTAPMGPGHPTRPNGDPTASIPSLSNLPSVPASYRLSDAFLLGNGPSTLNPSSIGSSQLYSNHPFNFPNNSQLYGTGTVDPTLARDSFENAAEYSARYRAQAELLSRTGVIPGQAAAAAQSGRGPPIYSDGQQLNNTRYTQQYPLEDFRMPRDVDYGYNVDNKPVQSYSRDDTEAYQEQMANYASGNPFHHVPQFTIDHHQGHERRPSTSDGGSTTSQSQPSSAASSSVHLPLPNDYQHSHLSQSYSPIDSQHQRPHSSSSAQEHGYPSEGEGGFSSAFGLMSLDDPAVLAGLQGTPFFDHVMANGGWGGDGVTPRAGPNGEKEMHMPASTPSGGKELKEMWKQYMRTPLSGLPLGQTTSELLTENGAPRSPRKERGLSRVASLPSVKTPSASASSWDPMRSANGAAAANGNSRMHNNPEDLRSYEQAVIARKVPLTLNLQPKRRRVPTAGGGSSGSDDKSLSASPQHLPPVLGRGSVSTAAHLNLSRPSSSSSTSSLAHAFGDGRQSASPGPLPQDSIMQYADDPSRPSFKRLPSQTLGPEFSKRPMVSMLSAARDESAVDSDGDGAAADGKTMPPPAGMAMKTGLNALGGHHQQRLVDRSRRMSAPTMRDSHGTGFHE</sequence>
<dbReference type="Proteomes" id="UP000814140">
    <property type="component" value="Unassembled WGS sequence"/>
</dbReference>
<proteinExistence type="predicted"/>
<dbReference type="EMBL" id="MU277232">
    <property type="protein sequence ID" value="KAI0058786.1"/>
    <property type="molecule type" value="Genomic_DNA"/>
</dbReference>
<comment type="caution">
    <text evidence="1">The sequence shown here is derived from an EMBL/GenBank/DDBJ whole genome shotgun (WGS) entry which is preliminary data.</text>
</comment>
<evidence type="ECO:0000313" key="2">
    <source>
        <dbReference type="Proteomes" id="UP000814140"/>
    </source>
</evidence>
<name>A0ACB8SSM1_9AGAM</name>
<organism evidence="1 2">
    <name type="scientific">Artomyces pyxidatus</name>
    <dbReference type="NCBI Taxonomy" id="48021"/>
    <lineage>
        <taxon>Eukaryota</taxon>
        <taxon>Fungi</taxon>
        <taxon>Dikarya</taxon>
        <taxon>Basidiomycota</taxon>
        <taxon>Agaricomycotina</taxon>
        <taxon>Agaricomycetes</taxon>
        <taxon>Russulales</taxon>
        <taxon>Auriscalpiaceae</taxon>
        <taxon>Artomyces</taxon>
    </lineage>
</organism>
<reference evidence="1" key="2">
    <citation type="journal article" date="2022" name="New Phytol.">
        <title>Evolutionary transition to the ectomycorrhizal habit in the genomes of a hyperdiverse lineage of mushroom-forming fungi.</title>
        <authorList>
            <person name="Looney B."/>
            <person name="Miyauchi S."/>
            <person name="Morin E."/>
            <person name="Drula E."/>
            <person name="Courty P.E."/>
            <person name="Kohler A."/>
            <person name="Kuo A."/>
            <person name="LaButti K."/>
            <person name="Pangilinan J."/>
            <person name="Lipzen A."/>
            <person name="Riley R."/>
            <person name="Andreopoulos W."/>
            <person name="He G."/>
            <person name="Johnson J."/>
            <person name="Nolan M."/>
            <person name="Tritt A."/>
            <person name="Barry K.W."/>
            <person name="Grigoriev I.V."/>
            <person name="Nagy L.G."/>
            <person name="Hibbett D."/>
            <person name="Henrissat B."/>
            <person name="Matheny P.B."/>
            <person name="Labbe J."/>
            <person name="Martin F.M."/>
        </authorList>
    </citation>
    <scope>NUCLEOTIDE SEQUENCE</scope>
    <source>
        <strain evidence="1">HHB10654</strain>
    </source>
</reference>
<protein>
    <submittedName>
        <fullName evidence="1">Uncharacterized protein</fullName>
    </submittedName>
</protein>
<keyword evidence="2" id="KW-1185">Reference proteome</keyword>
<accession>A0ACB8SSM1</accession>
<gene>
    <name evidence="1" type="ORF">BV25DRAFT_1901997</name>
</gene>
<evidence type="ECO:0000313" key="1">
    <source>
        <dbReference type="EMBL" id="KAI0058786.1"/>
    </source>
</evidence>
<reference evidence="1" key="1">
    <citation type="submission" date="2021-03" db="EMBL/GenBank/DDBJ databases">
        <authorList>
            <consortium name="DOE Joint Genome Institute"/>
            <person name="Ahrendt S."/>
            <person name="Looney B.P."/>
            <person name="Miyauchi S."/>
            <person name="Morin E."/>
            <person name="Drula E."/>
            <person name="Courty P.E."/>
            <person name="Chicoki N."/>
            <person name="Fauchery L."/>
            <person name="Kohler A."/>
            <person name="Kuo A."/>
            <person name="Labutti K."/>
            <person name="Pangilinan J."/>
            <person name="Lipzen A."/>
            <person name="Riley R."/>
            <person name="Andreopoulos W."/>
            <person name="He G."/>
            <person name="Johnson J."/>
            <person name="Barry K.W."/>
            <person name="Grigoriev I.V."/>
            <person name="Nagy L."/>
            <person name="Hibbett D."/>
            <person name="Henrissat B."/>
            <person name="Matheny P.B."/>
            <person name="Labbe J."/>
            <person name="Martin F."/>
        </authorList>
    </citation>
    <scope>NUCLEOTIDE SEQUENCE</scope>
    <source>
        <strain evidence="1">HHB10654</strain>
    </source>
</reference>